<keyword evidence="1" id="KW-1133">Transmembrane helix</keyword>
<dbReference type="InterPro" id="IPR052710">
    <property type="entry name" value="CAAX_protease"/>
</dbReference>
<keyword evidence="4" id="KW-1185">Reference proteome</keyword>
<evidence type="ECO:0000313" key="4">
    <source>
        <dbReference type="Proteomes" id="UP001597231"/>
    </source>
</evidence>
<feature type="transmembrane region" description="Helical" evidence="1">
    <location>
        <begin position="87"/>
        <end position="108"/>
    </location>
</feature>
<keyword evidence="1" id="KW-0472">Membrane</keyword>
<reference evidence="4" key="1">
    <citation type="journal article" date="2019" name="Int. J. Syst. Evol. Microbiol.">
        <title>The Global Catalogue of Microorganisms (GCM) 10K type strain sequencing project: providing services to taxonomists for standard genome sequencing and annotation.</title>
        <authorList>
            <consortium name="The Broad Institute Genomics Platform"/>
            <consortium name="The Broad Institute Genome Sequencing Center for Infectious Disease"/>
            <person name="Wu L."/>
            <person name="Ma J."/>
        </authorList>
    </citation>
    <scope>NUCLEOTIDE SEQUENCE [LARGE SCALE GENOMIC DNA]</scope>
    <source>
        <strain evidence="4">CCUG 53915</strain>
    </source>
</reference>
<dbReference type="PANTHER" id="PTHR36435:SF6">
    <property type="entry name" value="ABORTIVE INFECTION PROTEIN"/>
    <property type="match status" value="1"/>
</dbReference>
<feature type="transmembrane region" description="Helical" evidence="1">
    <location>
        <begin position="44"/>
        <end position="66"/>
    </location>
</feature>
<accession>A0ABW3U2F1</accession>
<feature type="transmembrane region" description="Helical" evidence="1">
    <location>
        <begin position="128"/>
        <end position="150"/>
    </location>
</feature>
<gene>
    <name evidence="3" type="ORF">ACFQ38_12180</name>
</gene>
<comment type="caution">
    <text evidence="3">The sequence shown here is derived from an EMBL/GenBank/DDBJ whole genome shotgun (WGS) entry which is preliminary data.</text>
</comment>
<evidence type="ECO:0000256" key="1">
    <source>
        <dbReference type="SAM" id="Phobius"/>
    </source>
</evidence>
<feature type="transmembrane region" description="Helical" evidence="1">
    <location>
        <begin position="185"/>
        <end position="202"/>
    </location>
</feature>
<organism evidence="3 4">
    <name type="scientific">Sporosarcina contaminans</name>
    <dbReference type="NCBI Taxonomy" id="633403"/>
    <lineage>
        <taxon>Bacteria</taxon>
        <taxon>Bacillati</taxon>
        <taxon>Bacillota</taxon>
        <taxon>Bacilli</taxon>
        <taxon>Bacillales</taxon>
        <taxon>Caryophanaceae</taxon>
        <taxon>Sporosarcina</taxon>
    </lineage>
</organism>
<dbReference type="PANTHER" id="PTHR36435">
    <property type="entry name" value="SLR1288 PROTEIN"/>
    <property type="match status" value="1"/>
</dbReference>
<feature type="domain" description="CAAX prenyl protease 2/Lysostaphin resistance protein A-like" evidence="2">
    <location>
        <begin position="132"/>
        <end position="217"/>
    </location>
</feature>
<protein>
    <submittedName>
        <fullName evidence="3">Type II CAAX endopeptidase family protein</fullName>
    </submittedName>
</protein>
<proteinExistence type="predicted"/>
<feature type="transmembrane region" description="Helical" evidence="1">
    <location>
        <begin position="7"/>
        <end position="24"/>
    </location>
</feature>
<dbReference type="Proteomes" id="UP001597231">
    <property type="component" value="Unassembled WGS sequence"/>
</dbReference>
<dbReference type="RefSeq" id="WP_336825440.1">
    <property type="nucleotide sequence ID" value="NZ_JBHTLT010000095.1"/>
</dbReference>
<evidence type="ECO:0000259" key="2">
    <source>
        <dbReference type="Pfam" id="PF02517"/>
    </source>
</evidence>
<dbReference type="EMBL" id="JBHTLT010000095">
    <property type="protein sequence ID" value="MFD1205849.1"/>
    <property type="molecule type" value="Genomic_DNA"/>
</dbReference>
<keyword evidence="1" id="KW-0812">Transmembrane</keyword>
<name>A0ABW3U2F1_9BACL</name>
<sequence length="244" mass="27649">MKNWKIYISIVAIYLLMQFGSLPLRDMFIGYFQTSGMSELDAIMYGIAWGLFIANVIAAPIMFFMTTRNKKFWNIFKKGKKASFGKTILWGVLGFLLAMAGQMLAAIIEMSLGIMPGSQNTSDLGNIAKVAPIIIISIVIFAPLLEELVFRRVLFGGIYTKTNFWIAAIASGLIFAAVHNEFEHLLMYMTPGLIFAFIYYYTQRIWAPMISHMLMNGFVTIAQLNADKLEEIQKMKQAIIIFFQ</sequence>
<feature type="transmembrane region" description="Helical" evidence="1">
    <location>
        <begin position="162"/>
        <end position="179"/>
    </location>
</feature>
<dbReference type="InterPro" id="IPR003675">
    <property type="entry name" value="Rce1/LyrA-like_dom"/>
</dbReference>
<dbReference type="Pfam" id="PF02517">
    <property type="entry name" value="Rce1-like"/>
    <property type="match status" value="1"/>
</dbReference>
<evidence type="ECO:0000313" key="3">
    <source>
        <dbReference type="EMBL" id="MFD1205849.1"/>
    </source>
</evidence>